<reference evidence="1 2" key="1">
    <citation type="journal article" date="2017" name="MBio">
        <title>Type VI secretion-mediated competition in the bee gut microbiome.</title>
        <authorList>
            <person name="Steele M.I."/>
            <person name="Kwong W.K."/>
            <person name="Powell J.E."/>
            <person name="Whiteley M."/>
            <person name="Moran N.A."/>
        </authorList>
    </citation>
    <scope>NUCLEOTIDE SEQUENCE [LARGE SCALE GENOMIC DNA]</scope>
    <source>
        <strain evidence="1 2">PEB0171</strain>
    </source>
</reference>
<evidence type="ECO:0000313" key="1">
    <source>
        <dbReference type="EMBL" id="PIT64938.1"/>
    </source>
</evidence>
<dbReference type="AlphaFoldDB" id="A0A2N9Y6Y0"/>
<organism evidence="1 2">
    <name type="scientific">Snodgrassella alvi</name>
    <dbReference type="NCBI Taxonomy" id="1196083"/>
    <lineage>
        <taxon>Bacteria</taxon>
        <taxon>Pseudomonadati</taxon>
        <taxon>Pseudomonadota</taxon>
        <taxon>Betaproteobacteria</taxon>
        <taxon>Neisseriales</taxon>
        <taxon>Neisseriaceae</taxon>
        <taxon>Snodgrassella</taxon>
    </lineage>
</organism>
<sequence>MNFKIICMAKAVLRRTVLSKSVRQRIGFSVIILYYVTTESERAMIPQFARFAKSNLRIFDGFNIK</sequence>
<comment type="caution">
    <text evidence="1">The sequence shown here is derived from an EMBL/GenBank/DDBJ whole genome shotgun (WGS) entry which is preliminary data.</text>
</comment>
<protein>
    <submittedName>
        <fullName evidence="1">Uncharacterized protein</fullName>
    </submittedName>
</protein>
<dbReference type="Proteomes" id="UP000231094">
    <property type="component" value="Unassembled WGS sequence"/>
</dbReference>
<name>A0A2N9Y6Y0_9NEIS</name>
<gene>
    <name evidence="1" type="ORF">BHC47_08830</name>
</gene>
<evidence type="ECO:0000313" key="2">
    <source>
        <dbReference type="Proteomes" id="UP000231094"/>
    </source>
</evidence>
<proteinExistence type="predicted"/>
<dbReference type="EMBL" id="MEIV01000009">
    <property type="protein sequence ID" value="PIT64938.1"/>
    <property type="molecule type" value="Genomic_DNA"/>
</dbReference>
<accession>A0A2N9Y6Y0</accession>